<dbReference type="PANTHER" id="PTHR11011:SF84">
    <property type="entry name" value="ACYL-COA REDUCTASE-LIKE PROTEIN, PUTATIVE-RELATED"/>
    <property type="match status" value="1"/>
</dbReference>
<feature type="domain" description="Thioester reductase (TE)" evidence="3">
    <location>
        <begin position="17"/>
        <end position="182"/>
    </location>
</feature>
<dbReference type="GO" id="GO:0080019">
    <property type="term" value="F:alcohol-forming very long-chain fatty acyl-CoA reductase activity"/>
    <property type="evidence" value="ECO:0007669"/>
    <property type="project" value="InterPro"/>
</dbReference>
<reference evidence="4 5" key="1">
    <citation type="submission" date="2018-10" db="EMBL/GenBank/DDBJ databases">
        <title>A high-quality apple genome assembly.</title>
        <authorList>
            <person name="Hu J."/>
        </authorList>
    </citation>
    <scope>NUCLEOTIDE SEQUENCE [LARGE SCALE GENOMIC DNA]</scope>
    <source>
        <strain evidence="5">cv. HFTH1</strain>
        <tissue evidence="4">Young leaf</tissue>
    </source>
</reference>
<dbReference type="GO" id="GO:0010345">
    <property type="term" value="P:suberin biosynthetic process"/>
    <property type="evidence" value="ECO:0007669"/>
    <property type="project" value="TreeGrafter"/>
</dbReference>
<feature type="region of interest" description="Disordered" evidence="2">
    <location>
        <begin position="218"/>
        <end position="242"/>
    </location>
</feature>
<comment type="caution">
    <text evidence="4">The sequence shown here is derived from an EMBL/GenBank/DDBJ whole genome shotgun (WGS) entry which is preliminary data.</text>
</comment>
<dbReference type="EC" id="1.2.1.84" evidence="1"/>
<name>A0A498KGU6_MALDO</name>
<dbReference type="SUPFAM" id="SSF51735">
    <property type="entry name" value="NAD(P)-binding Rossmann-fold domains"/>
    <property type="match status" value="1"/>
</dbReference>
<evidence type="ECO:0000256" key="1">
    <source>
        <dbReference type="RuleBase" id="RU363097"/>
    </source>
</evidence>
<keyword evidence="1" id="KW-0443">Lipid metabolism</keyword>
<dbReference type="GO" id="GO:0102965">
    <property type="term" value="F:alcohol-forming long-chain fatty acyl-CoA reductase activity"/>
    <property type="evidence" value="ECO:0007669"/>
    <property type="project" value="UniProtKB-EC"/>
</dbReference>
<dbReference type="STRING" id="3750.A0A498KGU6"/>
<dbReference type="EMBL" id="RDQH01000328">
    <property type="protein sequence ID" value="RXI06596.1"/>
    <property type="molecule type" value="Genomic_DNA"/>
</dbReference>
<protein>
    <recommendedName>
        <fullName evidence="1">Fatty acyl-CoA reductase</fullName>
        <ecNumber evidence="1">1.2.1.84</ecNumber>
    </recommendedName>
</protein>
<dbReference type="AlphaFoldDB" id="A0A498KGU6"/>
<evidence type="ECO:0000256" key="2">
    <source>
        <dbReference type="SAM" id="MobiDB-lite"/>
    </source>
</evidence>
<dbReference type="Gene3D" id="3.40.50.720">
    <property type="entry name" value="NAD(P)-binding Rossmann-like Domain"/>
    <property type="match status" value="1"/>
</dbReference>
<evidence type="ECO:0000313" key="4">
    <source>
        <dbReference type="EMBL" id="RXI06596.1"/>
    </source>
</evidence>
<evidence type="ECO:0000259" key="3">
    <source>
        <dbReference type="Pfam" id="PF07993"/>
    </source>
</evidence>
<gene>
    <name evidence="4" type="ORF">DVH24_025732</name>
</gene>
<keyword evidence="1" id="KW-0472">Membrane</keyword>
<dbReference type="InterPro" id="IPR036291">
    <property type="entry name" value="NAD(P)-bd_dom_sf"/>
</dbReference>
<dbReference type="InterPro" id="IPR026055">
    <property type="entry name" value="FAR"/>
</dbReference>
<keyword evidence="5" id="KW-1185">Reference proteome</keyword>
<sequence>MELKTIQGYLQKKTILVTGATCFLAMVCHVVLLEKILRVQPDVKKLYLLLRALDINSANGLEKMGAHFDSSLSEKVVAVPGDVTFENLGVKDLKLREEMFYEIQIIINSAATTNFDERYDIALNVNTFGVLHVLGFAKKCLKLEMLLHISTAYVCGERAGIIAEKCSSFLMDDRENFELHEKNVMEEKLNELKAQDATEETITSTMKDFGTESTRHFGSSLASGSIGTPKLSKFAREQSHDG</sequence>
<dbReference type="InterPro" id="IPR013120">
    <property type="entry name" value="FAR_NAD-bd"/>
</dbReference>
<dbReference type="Proteomes" id="UP000290289">
    <property type="component" value="Chromosome 2"/>
</dbReference>
<keyword evidence="1" id="KW-0521">NADP</keyword>
<dbReference type="PANTHER" id="PTHR11011">
    <property type="entry name" value="MALE STERILITY PROTEIN 2-RELATED"/>
    <property type="match status" value="1"/>
</dbReference>
<dbReference type="Pfam" id="PF07993">
    <property type="entry name" value="NAD_binding_4"/>
    <property type="match status" value="1"/>
</dbReference>
<dbReference type="GO" id="GO:0035336">
    <property type="term" value="P:long-chain fatty-acyl-CoA metabolic process"/>
    <property type="evidence" value="ECO:0007669"/>
    <property type="project" value="TreeGrafter"/>
</dbReference>
<comment type="catalytic activity">
    <reaction evidence="1">
        <text>a long-chain fatty acyl-CoA + 2 NADPH + 2 H(+) = a long-chain primary fatty alcohol + 2 NADP(+) + CoA</text>
        <dbReference type="Rhea" id="RHEA:52716"/>
        <dbReference type="ChEBI" id="CHEBI:15378"/>
        <dbReference type="ChEBI" id="CHEBI:57287"/>
        <dbReference type="ChEBI" id="CHEBI:57783"/>
        <dbReference type="ChEBI" id="CHEBI:58349"/>
        <dbReference type="ChEBI" id="CHEBI:77396"/>
        <dbReference type="ChEBI" id="CHEBI:83139"/>
        <dbReference type="EC" id="1.2.1.84"/>
    </reaction>
</comment>
<comment type="function">
    <text evidence="1">Catalyzes the reduction of fatty acyl-CoA to fatty alcohols.</text>
</comment>
<keyword evidence="1" id="KW-1133">Transmembrane helix</keyword>
<keyword evidence="1" id="KW-0444">Lipid biosynthesis</keyword>
<comment type="similarity">
    <text evidence="1">Belongs to the fatty acyl-CoA reductase family.</text>
</comment>
<keyword evidence="1" id="KW-0560">Oxidoreductase</keyword>
<evidence type="ECO:0000313" key="5">
    <source>
        <dbReference type="Proteomes" id="UP000290289"/>
    </source>
</evidence>
<keyword evidence="1" id="KW-0812">Transmembrane</keyword>
<accession>A0A498KGU6</accession>
<feature type="transmembrane region" description="Helical" evidence="1">
    <location>
        <begin position="15"/>
        <end position="37"/>
    </location>
</feature>
<proteinExistence type="inferred from homology"/>
<organism evidence="4 5">
    <name type="scientific">Malus domestica</name>
    <name type="common">Apple</name>
    <name type="synonym">Pyrus malus</name>
    <dbReference type="NCBI Taxonomy" id="3750"/>
    <lineage>
        <taxon>Eukaryota</taxon>
        <taxon>Viridiplantae</taxon>
        <taxon>Streptophyta</taxon>
        <taxon>Embryophyta</taxon>
        <taxon>Tracheophyta</taxon>
        <taxon>Spermatophyta</taxon>
        <taxon>Magnoliopsida</taxon>
        <taxon>eudicotyledons</taxon>
        <taxon>Gunneridae</taxon>
        <taxon>Pentapetalae</taxon>
        <taxon>rosids</taxon>
        <taxon>fabids</taxon>
        <taxon>Rosales</taxon>
        <taxon>Rosaceae</taxon>
        <taxon>Amygdaloideae</taxon>
        <taxon>Maleae</taxon>
        <taxon>Malus</taxon>
    </lineage>
</organism>